<name>A0ABT4VV85_9HYPH</name>
<dbReference type="RefSeq" id="WP_271092490.1">
    <property type="nucleotide sequence ID" value="NZ_JAPJZH010000026.1"/>
</dbReference>
<comment type="caution">
    <text evidence="1">The sequence shown here is derived from an EMBL/GenBank/DDBJ whole genome shotgun (WGS) entry which is preliminary data.</text>
</comment>
<sequence>MNTNDDVATEETLDVRFVCSVFALTGHAGYFAPGFNIRYDEKDIGNTTFITGGGTRLYLSRVGDNLDQSGDAQAADSHFMADRVVAGLLISGAGLFRAFPMGRIFVDTPVEKLRWHSQIDLQPFYSERVRAVYDAFDENEFASWFQFICENIPVRRALHDAVQAINNPVEAFVYIYRGFEWLKKGLNLSWDEIAGDIGVTTKQIKAVGQIANDESGVRHASRSGEKQRASLETYSTWIAGLIDAIESARARVDKSYTASDSKQIAEKLKVAIQYDPYP</sequence>
<organism evidence="1 2">
    <name type="scientific">Hoeflea poritis</name>
    <dbReference type="NCBI Taxonomy" id="2993659"/>
    <lineage>
        <taxon>Bacteria</taxon>
        <taxon>Pseudomonadati</taxon>
        <taxon>Pseudomonadota</taxon>
        <taxon>Alphaproteobacteria</taxon>
        <taxon>Hyphomicrobiales</taxon>
        <taxon>Rhizobiaceae</taxon>
        <taxon>Hoeflea</taxon>
    </lineage>
</organism>
<evidence type="ECO:0000313" key="2">
    <source>
        <dbReference type="Proteomes" id="UP001148313"/>
    </source>
</evidence>
<reference evidence="1" key="1">
    <citation type="submission" date="2022-11" db="EMBL/GenBank/DDBJ databases">
        <title>Hoeflea poritis sp. nov., isolated from scleractinian coral Porites lutea.</title>
        <authorList>
            <person name="Zhang G."/>
            <person name="Wei Q."/>
            <person name="Cai L."/>
        </authorList>
    </citation>
    <scope>NUCLEOTIDE SEQUENCE</scope>
    <source>
        <strain evidence="1">E7-10</strain>
    </source>
</reference>
<keyword evidence="2" id="KW-1185">Reference proteome</keyword>
<proteinExistence type="predicted"/>
<accession>A0ABT4VV85</accession>
<gene>
    <name evidence="1" type="ORF">OOZ53_24880</name>
</gene>
<protein>
    <submittedName>
        <fullName evidence="1">Uncharacterized protein</fullName>
    </submittedName>
</protein>
<evidence type="ECO:0000313" key="1">
    <source>
        <dbReference type="EMBL" id="MDA4848615.1"/>
    </source>
</evidence>
<dbReference type="Proteomes" id="UP001148313">
    <property type="component" value="Unassembled WGS sequence"/>
</dbReference>
<dbReference type="EMBL" id="JAPJZH010000026">
    <property type="protein sequence ID" value="MDA4848615.1"/>
    <property type="molecule type" value="Genomic_DNA"/>
</dbReference>